<sequence>MGNSNSSDAQGADGRTLPKKKKSGMMCACGKGRDDNDEEVGRGDRFGNSQRLTEDEWAAVKTGRLHIERTQPDLVSEAGDGLTPPGPRKKRSGKDRGEKSINVAGDDHEANGRSGGGEPAPPFDESKLRFKMGDRVRCVCTRWGNDFEAGSITKVGYREESWSLSRPTAAYQVKLDKGPFVFAPEDRDEYVRPANEEWAAQLPPGAPWYLQPGALDRELAKVGAYT</sequence>
<feature type="compositionally biased region" description="Basic and acidic residues" evidence="1">
    <location>
        <begin position="31"/>
        <end position="45"/>
    </location>
</feature>
<evidence type="ECO:0000313" key="2">
    <source>
        <dbReference type="EMBL" id="CAD8775611.1"/>
    </source>
</evidence>
<reference evidence="2" key="1">
    <citation type="submission" date="2021-01" db="EMBL/GenBank/DDBJ databases">
        <authorList>
            <person name="Corre E."/>
            <person name="Pelletier E."/>
            <person name="Niang G."/>
            <person name="Scheremetjew M."/>
            <person name="Finn R."/>
            <person name="Kale V."/>
            <person name="Holt S."/>
            <person name="Cochrane G."/>
            <person name="Meng A."/>
            <person name="Brown T."/>
            <person name="Cohen L."/>
        </authorList>
    </citation>
    <scope>NUCLEOTIDE SEQUENCE</scope>
    <source>
        <strain evidence="2">CCMP443</strain>
    </source>
</reference>
<protein>
    <submittedName>
        <fullName evidence="2">Uncharacterized protein</fullName>
    </submittedName>
</protein>
<dbReference type="EMBL" id="HBFN01000223">
    <property type="protein sequence ID" value="CAD8775611.1"/>
    <property type="molecule type" value="Transcribed_RNA"/>
</dbReference>
<gene>
    <name evidence="2" type="ORF">HTEP1355_LOCUS137</name>
</gene>
<accession>A0A7S0YGY9</accession>
<name>A0A7S0YGY9_9CRYP</name>
<feature type="compositionally biased region" description="Basic and acidic residues" evidence="1">
    <location>
        <begin position="94"/>
        <end position="111"/>
    </location>
</feature>
<organism evidence="2">
    <name type="scientific">Hemiselmis tepida</name>
    <dbReference type="NCBI Taxonomy" id="464990"/>
    <lineage>
        <taxon>Eukaryota</taxon>
        <taxon>Cryptophyceae</taxon>
        <taxon>Cryptomonadales</taxon>
        <taxon>Hemiselmidaceae</taxon>
        <taxon>Hemiselmis</taxon>
    </lineage>
</organism>
<evidence type="ECO:0000256" key="1">
    <source>
        <dbReference type="SAM" id="MobiDB-lite"/>
    </source>
</evidence>
<proteinExistence type="predicted"/>
<feature type="region of interest" description="Disordered" evidence="1">
    <location>
        <begin position="1"/>
        <end position="127"/>
    </location>
</feature>
<dbReference type="AlphaFoldDB" id="A0A7S0YGY9"/>